<dbReference type="CDD" id="cd00761">
    <property type="entry name" value="Glyco_tranf_GTA_type"/>
    <property type="match status" value="1"/>
</dbReference>
<dbReference type="PANTHER" id="PTHR43685:SF2">
    <property type="entry name" value="GLYCOSYLTRANSFERASE 2-LIKE DOMAIN-CONTAINING PROTEIN"/>
    <property type="match status" value="1"/>
</dbReference>
<evidence type="ECO:0000259" key="1">
    <source>
        <dbReference type="Pfam" id="PF00535"/>
    </source>
</evidence>
<evidence type="ECO:0000313" key="2">
    <source>
        <dbReference type="EMBL" id="SOB58351.1"/>
    </source>
</evidence>
<keyword evidence="3" id="KW-1185">Reference proteome</keyword>
<evidence type="ECO:0000313" key="3">
    <source>
        <dbReference type="Proteomes" id="UP000219215"/>
    </source>
</evidence>
<dbReference type="Gene3D" id="3.90.550.10">
    <property type="entry name" value="Spore Coat Polysaccharide Biosynthesis Protein SpsA, Chain A"/>
    <property type="match status" value="1"/>
</dbReference>
<dbReference type="InterPro" id="IPR001173">
    <property type="entry name" value="Glyco_trans_2-like"/>
</dbReference>
<gene>
    <name evidence="2" type="ORF">DPRO_1456</name>
</gene>
<proteinExistence type="predicted"/>
<dbReference type="Proteomes" id="UP000219215">
    <property type="component" value="Chromosome DPRO"/>
</dbReference>
<feature type="domain" description="Glycosyltransferase 2-like" evidence="1">
    <location>
        <begin position="5"/>
        <end position="110"/>
    </location>
</feature>
<name>A0A2C8F888_9BACT</name>
<dbReference type="PANTHER" id="PTHR43685">
    <property type="entry name" value="GLYCOSYLTRANSFERASE"/>
    <property type="match status" value="1"/>
</dbReference>
<dbReference type="Pfam" id="PF00535">
    <property type="entry name" value="Glycos_transf_2"/>
    <property type="match status" value="1"/>
</dbReference>
<reference evidence="3" key="1">
    <citation type="submission" date="2017-09" db="EMBL/GenBank/DDBJ databases">
        <authorList>
            <person name="Regsiter A."/>
            <person name="William W."/>
        </authorList>
    </citation>
    <scope>NUCLEOTIDE SEQUENCE [LARGE SCALE GENOMIC DNA]</scope>
    <source>
        <strain evidence="3">500-1</strain>
    </source>
</reference>
<dbReference type="EMBL" id="LT907975">
    <property type="protein sequence ID" value="SOB58351.1"/>
    <property type="molecule type" value="Genomic_DNA"/>
</dbReference>
<accession>A0A2C8F888</accession>
<dbReference type="InterPro" id="IPR029044">
    <property type="entry name" value="Nucleotide-diphossugar_trans"/>
</dbReference>
<protein>
    <recommendedName>
        <fullName evidence="1">Glycosyltransferase 2-like domain-containing protein</fullName>
    </recommendedName>
</protein>
<dbReference type="SUPFAM" id="SSF53448">
    <property type="entry name" value="Nucleotide-diphospho-sugar transferases"/>
    <property type="match status" value="1"/>
</dbReference>
<dbReference type="AlphaFoldDB" id="A0A2C8F888"/>
<dbReference type="KEGG" id="pprf:DPRO_1456"/>
<dbReference type="InterPro" id="IPR050834">
    <property type="entry name" value="Glycosyltransf_2"/>
</dbReference>
<sequence length="415" mass="47040">MKFQIMLPTYNRGDLVGGAIKTVLAQENPNWSLLVVDNNSADNTAEVVKSFDDPRIRYVCNPTNTSMSGNWEFGLKHLEEADAYTVLGDDDGFLPNALTVVENMFQEHDIEAVRVDDGCFTYPAVDGSTLSRLQASCRGEYSIYNSFEVLKKVARFEHPGGYKWLPSIYNSFFSRKLLETIKEKSPERVFGSAAPDIYTAMLAGGLGVNFLYLSYPVKLPGTSPKSNGFLVGKTGKKGKIDPRASEFYKSTIAEKLIRHDAITIFPHVWDSIQKVRSLLNIRDISLDSERVYTAVVKEFLKRSNVLLEGDIQFLSEVCSVPVEDVRKDISGRLKRKEVKERKRKIRKALTLSSLRRRIWPRSEPISSNKYFIDEYVADESVNDIYSGCMYYYQMLQPLDFEVKPVEDVAGIYASE</sequence>
<organism evidence="2 3">
    <name type="scientific">Pseudodesulfovibrio profundus</name>
    <dbReference type="NCBI Taxonomy" id="57320"/>
    <lineage>
        <taxon>Bacteria</taxon>
        <taxon>Pseudomonadati</taxon>
        <taxon>Thermodesulfobacteriota</taxon>
        <taxon>Desulfovibrionia</taxon>
        <taxon>Desulfovibrionales</taxon>
        <taxon>Desulfovibrionaceae</taxon>
    </lineage>
</organism>